<protein>
    <recommendedName>
        <fullName evidence="4">HTH araC/xylS-type domain-containing protein</fullName>
    </recommendedName>
</protein>
<evidence type="ECO:0000256" key="1">
    <source>
        <dbReference type="ARBA" id="ARBA00023015"/>
    </source>
</evidence>
<dbReference type="EMBL" id="CP022983">
    <property type="protein sequence ID" value="ASV66805.1"/>
    <property type="molecule type" value="Genomic_DNA"/>
</dbReference>
<feature type="domain" description="HTH araC/xylS-type" evidence="4">
    <location>
        <begin position="178"/>
        <end position="276"/>
    </location>
</feature>
<dbReference type="Gene3D" id="1.10.10.60">
    <property type="entry name" value="Homeodomain-like"/>
    <property type="match status" value="2"/>
</dbReference>
<dbReference type="SUPFAM" id="SSF51182">
    <property type="entry name" value="RmlC-like cupins"/>
    <property type="match status" value="1"/>
</dbReference>
<organism evidence="5 6">
    <name type="scientific">Cytobacillus kochii</name>
    <dbReference type="NCBI Taxonomy" id="859143"/>
    <lineage>
        <taxon>Bacteria</taxon>
        <taxon>Bacillati</taxon>
        <taxon>Bacillota</taxon>
        <taxon>Bacilli</taxon>
        <taxon>Bacillales</taxon>
        <taxon>Bacillaceae</taxon>
        <taxon>Cytobacillus</taxon>
    </lineage>
</organism>
<evidence type="ECO:0000313" key="5">
    <source>
        <dbReference type="EMBL" id="ASV66805.1"/>
    </source>
</evidence>
<dbReference type="OrthoDB" id="9791615at2"/>
<dbReference type="InterPro" id="IPR011051">
    <property type="entry name" value="RmlC_Cupin_sf"/>
</dbReference>
<proteinExistence type="predicted"/>
<name>A0A248TF30_9BACI</name>
<dbReference type="InterPro" id="IPR020449">
    <property type="entry name" value="Tscrpt_reg_AraC-type_HTH"/>
</dbReference>
<keyword evidence="6" id="KW-1185">Reference proteome</keyword>
<evidence type="ECO:0000256" key="2">
    <source>
        <dbReference type="ARBA" id="ARBA00023125"/>
    </source>
</evidence>
<dbReference type="PRINTS" id="PR00032">
    <property type="entry name" value="HTHARAC"/>
</dbReference>
<dbReference type="PROSITE" id="PS01124">
    <property type="entry name" value="HTH_ARAC_FAMILY_2"/>
    <property type="match status" value="1"/>
</dbReference>
<dbReference type="InterPro" id="IPR009057">
    <property type="entry name" value="Homeodomain-like_sf"/>
</dbReference>
<dbReference type="SMART" id="SM00342">
    <property type="entry name" value="HTH_ARAC"/>
    <property type="match status" value="1"/>
</dbReference>
<dbReference type="InterPro" id="IPR014710">
    <property type="entry name" value="RmlC-like_jellyroll"/>
</dbReference>
<dbReference type="PROSITE" id="PS00041">
    <property type="entry name" value="HTH_ARAC_FAMILY_1"/>
    <property type="match status" value="1"/>
</dbReference>
<dbReference type="RefSeq" id="WP_095370380.1">
    <property type="nucleotide sequence ID" value="NZ_CP022983.1"/>
</dbReference>
<dbReference type="Pfam" id="PF12833">
    <property type="entry name" value="HTH_18"/>
    <property type="match status" value="1"/>
</dbReference>
<evidence type="ECO:0000256" key="3">
    <source>
        <dbReference type="ARBA" id="ARBA00023163"/>
    </source>
</evidence>
<dbReference type="GO" id="GO:0003700">
    <property type="term" value="F:DNA-binding transcription factor activity"/>
    <property type="evidence" value="ECO:0007669"/>
    <property type="project" value="InterPro"/>
</dbReference>
<dbReference type="KEGG" id="bko:CKF48_05405"/>
<gene>
    <name evidence="5" type="ORF">CKF48_05405</name>
</gene>
<dbReference type="InterPro" id="IPR018062">
    <property type="entry name" value="HTH_AraC-typ_CS"/>
</dbReference>
<dbReference type="AlphaFoldDB" id="A0A248TF30"/>
<accession>A0A248TF30</accession>
<dbReference type="Proteomes" id="UP000215137">
    <property type="component" value="Chromosome"/>
</dbReference>
<keyword evidence="2" id="KW-0238">DNA-binding</keyword>
<dbReference type="GO" id="GO:0043565">
    <property type="term" value="F:sequence-specific DNA binding"/>
    <property type="evidence" value="ECO:0007669"/>
    <property type="project" value="InterPro"/>
</dbReference>
<sequence length="357" mass="42200">MGRMFYTLENHKRDIDVKQYVYYIGSYHYNWHDAMELLIVLQGEIEVSINGRNNILEENDMMIINSNVGHATLARKQNSIAMVIHLHPIYFSSYFSDYHLLEFRCIASSKNRHAEPFKKIRRLAVEMIQFMGGDSPTEKLCCESLLHELTATLVKYFPPEEISSTEMASNKRKNDAVNQMIRYIDKNYRSKISLEELSKVFGYNKSYVSQIVKLNLGINFYEYLTRIRLREATYALSNLEEKISDIALSYGFSEVKSFNTAFRNSFGKTPSEYRKQLSEKKHSQSPLTEKRYLDEEEFRELIRGKKETEISSDFLYQRKRQEVKELLNKEDYQKIKEIRKELDVTLKKITKIEEKLL</sequence>
<reference evidence="5 6" key="1">
    <citation type="submission" date="2017-08" db="EMBL/GenBank/DDBJ databases">
        <title>Complete Genome Sequence of Bacillus kochii Oregon-R-modENCODE STRAIN BDGP4, isolated from Drosophila melanogaster gut.</title>
        <authorList>
            <person name="Wan K.H."/>
            <person name="Yu C."/>
            <person name="Park S."/>
            <person name="Hammonds A.S."/>
            <person name="Booth B.W."/>
            <person name="Celniker S.E."/>
        </authorList>
    </citation>
    <scope>NUCLEOTIDE SEQUENCE [LARGE SCALE GENOMIC DNA]</scope>
    <source>
        <strain evidence="5 6">BDGP4</strain>
    </source>
</reference>
<dbReference type="InterPro" id="IPR013096">
    <property type="entry name" value="Cupin_2"/>
</dbReference>
<dbReference type="Gene3D" id="2.60.120.10">
    <property type="entry name" value="Jelly Rolls"/>
    <property type="match status" value="1"/>
</dbReference>
<dbReference type="SUPFAM" id="SSF46689">
    <property type="entry name" value="Homeodomain-like"/>
    <property type="match status" value="2"/>
</dbReference>
<keyword evidence="1" id="KW-0805">Transcription regulation</keyword>
<dbReference type="PANTHER" id="PTHR43280:SF10">
    <property type="entry name" value="REGULATORY PROTEIN POCR"/>
    <property type="match status" value="1"/>
</dbReference>
<evidence type="ECO:0000313" key="6">
    <source>
        <dbReference type="Proteomes" id="UP000215137"/>
    </source>
</evidence>
<keyword evidence="3" id="KW-0804">Transcription</keyword>
<dbReference type="PANTHER" id="PTHR43280">
    <property type="entry name" value="ARAC-FAMILY TRANSCRIPTIONAL REGULATOR"/>
    <property type="match status" value="1"/>
</dbReference>
<dbReference type="Pfam" id="PF07883">
    <property type="entry name" value="Cupin_2"/>
    <property type="match status" value="1"/>
</dbReference>
<evidence type="ECO:0000259" key="4">
    <source>
        <dbReference type="PROSITE" id="PS01124"/>
    </source>
</evidence>
<dbReference type="InterPro" id="IPR018060">
    <property type="entry name" value="HTH_AraC"/>
</dbReference>